<dbReference type="GO" id="GO:0016747">
    <property type="term" value="F:acyltransferase activity, transferring groups other than amino-acyl groups"/>
    <property type="evidence" value="ECO:0007669"/>
    <property type="project" value="InterPro"/>
</dbReference>
<evidence type="ECO:0000313" key="4">
    <source>
        <dbReference type="Proteomes" id="UP000294225"/>
    </source>
</evidence>
<gene>
    <name evidence="3" type="ORF">E0H92_20895</name>
</gene>
<accession>A0A4R0J1C6</accession>
<keyword evidence="1" id="KW-0812">Transmembrane</keyword>
<keyword evidence="1" id="KW-0472">Membrane</keyword>
<dbReference type="PANTHER" id="PTHR23028">
    <property type="entry name" value="ACETYLTRANSFERASE"/>
    <property type="match status" value="1"/>
</dbReference>
<keyword evidence="3" id="KW-0012">Acyltransferase</keyword>
<evidence type="ECO:0000259" key="2">
    <source>
        <dbReference type="Pfam" id="PF01757"/>
    </source>
</evidence>
<feature type="transmembrane region" description="Helical" evidence="1">
    <location>
        <begin position="15"/>
        <end position="32"/>
    </location>
</feature>
<feature type="transmembrane region" description="Helical" evidence="1">
    <location>
        <begin position="278"/>
        <end position="300"/>
    </location>
</feature>
<comment type="caution">
    <text evidence="3">The sequence shown here is derived from an EMBL/GenBank/DDBJ whole genome shotgun (WGS) entry which is preliminary data.</text>
</comment>
<feature type="domain" description="Acyltransferase 3" evidence="2">
    <location>
        <begin position="11"/>
        <end position="328"/>
    </location>
</feature>
<evidence type="ECO:0000313" key="3">
    <source>
        <dbReference type="EMBL" id="TCC38834.1"/>
    </source>
</evidence>
<name>A0A4R0J1C6_9ACTN</name>
<dbReference type="Pfam" id="PF01757">
    <property type="entry name" value="Acyl_transf_3"/>
    <property type="match status" value="1"/>
</dbReference>
<dbReference type="InterPro" id="IPR002656">
    <property type="entry name" value="Acyl_transf_3_dom"/>
</dbReference>
<evidence type="ECO:0000256" key="1">
    <source>
        <dbReference type="SAM" id="Phobius"/>
    </source>
</evidence>
<dbReference type="AlphaFoldDB" id="A0A4R0J1C6"/>
<reference evidence="3 4" key="1">
    <citation type="submission" date="2019-02" db="EMBL/GenBank/DDBJ databases">
        <title>Kribbella capetownensis sp. nov. and Kribbella speibonae sp. nov., isolated from soil.</title>
        <authorList>
            <person name="Curtis S.M."/>
            <person name="Norton I."/>
            <person name="Everest G.J."/>
            <person name="Meyers P.R."/>
        </authorList>
    </citation>
    <scope>NUCLEOTIDE SEQUENCE [LARGE SCALE GENOMIC DNA]</scope>
    <source>
        <strain evidence="3 4">YM55</strain>
    </source>
</reference>
<dbReference type="Proteomes" id="UP000294225">
    <property type="component" value="Unassembled WGS sequence"/>
</dbReference>
<feature type="transmembrane region" description="Helical" evidence="1">
    <location>
        <begin position="164"/>
        <end position="183"/>
    </location>
</feature>
<feature type="transmembrane region" description="Helical" evidence="1">
    <location>
        <begin position="247"/>
        <end position="266"/>
    </location>
</feature>
<protein>
    <submittedName>
        <fullName evidence="3">Acyltransferase</fullName>
    </submittedName>
</protein>
<feature type="transmembrane region" description="Helical" evidence="1">
    <location>
        <begin position="136"/>
        <end position="157"/>
    </location>
</feature>
<feature type="transmembrane region" description="Helical" evidence="1">
    <location>
        <begin position="218"/>
        <end position="235"/>
    </location>
</feature>
<organism evidence="3 4">
    <name type="scientific">Kribbella speibonae</name>
    <dbReference type="NCBI Taxonomy" id="1572660"/>
    <lineage>
        <taxon>Bacteria</taxon>
        <taxon>Bacillati</taxon>
        <taxon>Actinomycetota</taxon>
        <taxon>Actinomycetes</taxon>
        <taxon>Propionibacteriales</taxon>
        <taxon>Kribbellaceae</taxon>
        <taxon>Kribbella</taxon>
    </lineage>
</organism>
<dbReference type="GO" id="GO:0016020">
    <property type="term" value="C:membrane"/>
    <property type="evidence" value="ECO:0007669"/>
    <property type="project" value="TreeGrafter"/>
</dbReference>
<feature type="transmembrane region" description="Helical" evidence="1">
    <location>
        <begin position="312"/>
        <end position="332"/>
    </location>
</feature>
<dbReference type="InterPro" id="IPR050879">
    <property type="entry name" value="Acyltransferase_3"/>
</dbReference>
<proteinExistence type="predicted"/>
<dbReference type="PANTHER" id="PTHR23028:SF53">
    <property type="entry name" value="ACYL_TRANSF_3 DOMAIN-CONTAINING PROTEIN"/>
    <property type="match status" value="1"/>
</dbReference>
<feature type="transmembrane region" description="Helical" evidence="1">
    <location>
        <begin position="52"/>
        <end position="73"/>
    </location>
</feature>
<dbReference type="GO" id="GO:0009103">
    <property type="term" value="P:lipopolysaccharide biosynthetic process"/>
    <property type="evidence" value="ECO:0007669"/>
    <property type="project" value="TreeGrafter"/>
</dbReference>
<sequence length="354" mass="39560">MAVEPSRARLHEIDLLRIVAAVSVMAYHYLFSAYAGGLSDLRFPHADVVARYGYLGVDLFFTISGFVVLLSAWDRSPRSFVISRAVRLYPAYWVAVTLTTIVSVGLSQGRFPVSLPQYLANLTMFNSLPNIENVDVVYWTLWAELRFYAMILVLTWAGITARRVTYFCWAWLAATFVFQAGLLPHATDLILNTQFSHYFIAGMALCLIHRYGVTPQTLAIVAISLGNAIYRGVGFADRVGIRYHTDLHRPVVVVIIVAIFAIMLAVALKLTSRIGRPWFAVLGALTYPLYLVHAHIGFIIFERLGDQVNHVLLVAATMLLMTGVAAALHHGVEQPLAPRLKRLLDRRPVHAVRK</sequence>
<keyword evidence="3" id="KW-0808">Transferase</keyword>
<feature type="transmembrane region" description="Helical" evidence="1">
    <location>
        <begin position="85"/>
        <end position="106"/>
    </location>
</feature>
<dbReference type="EMBL" id="SJKC01000002">
    <property type="protein sequence ID" value="TCC38834.1"/>
    <property type="molecule type" value="Genomic_DNA"/>
</dbReference>
<keyword evidence="1" id="KW-1133">Transmembrane helix</keyword>